<dbReference type="EMBL" id="CP031733">
    <property type="protein sequence ID" value="AXQ79604.1"/>
    <property type="molecule type" value="Genomic_DNA"/>
</dbReference>
<dbReference type="PANTHER" id="PTHR45900">
    <property type="entry name" value="RECA"/>
    <property type="match status" value="1"/>
</dbReference>
<dbReference type="InterPro" id="IPR003593">
    <property type="entry name" value="AAA+_ATPase"/>
</dbReference>
<keyword evidence="21" id="KW-1185">Reference proteome</keyword>
<comment type="function">
    <text evidence="10">Can catalyze the hydrolysis of ATP in the presence of single-stranded DNA, the ATP-dependent uptake of single-stranded DNA by duplex DNA, and the ATP-dependent hybridization of homologous single-stranded DNAs. It interacts with LexA causing its activation and leading to its autocatalytic cleavage.</text>
</comment>
<evidence type="ECO:0000313" key="18">
    <source>
        <dbReference type="EMBL" id="RFU53500.1"/>
    </source>
</evidence>
<reference evidence="19" key="3">
    <citation type="submission" date="2018-08" db="EMBL/GenBank/DDBJ databases">
        <title>Streptococcus chenjunshii sp. nov., isolated from stools sample of the Tibetan antelope in the Qinghai-Tibet plateau, China.</title>
        <authorList>
            <person name="Tian Z."/>
        </authorList>
    </citation>
    <scope>NUCLEOTIDE SEQUENCE [LARGE SCALE GENOMIC DNA]</scope>
    <source>
        <strain evidence="19">Z15</strain>
    </source>
</reference>
<feature type="domain" description="RecA family profile 2" evidence="15">
    <location>
        <begin position="213"/>
        <end position="290"/>
    </location>
</feature>
<keyword evidence="7 10" id="KW-0233">DNA recombination</keyword>
<dbReference type="CDD" id="cd00983">
    <property type="entry name" value="RecA"/>
    <property type="match status" value="1"/>
</dbReference>
<evidence type="ECO:0000259" key="14">
    <source>
        <dbReference type="PROSITE" id="PS50162"/>
    </source>
</evidence>
<keyword evidence="6 10" id="KW-0238">DNA-binding</keyword>
<keyword evidence="8 10" id="KW-0234">DNA repair</keyword>
<dbReference type="InterPro" id="IPR013765">
    <property type="entry name" value="DNA_recomb/repair_RecA"/>
</dbReference>
<gene>
    <name evidence="10 18" type="primary">recA</name>
    <name evidence="16" type="ORF">DDV21_011300</name>
    <name evidence="17" type="ORF">DDV22_03355</name>
    <name evidence="18" type="ORF">DDV23_03885</name>
</gene>
<dbReference type="GO" id="GO:0006310">
    <property type="term" value="P:DNA recombination"/>
    <property type="evidence" value="ECO:0007669"/>
    <property type="project" value="UniProtKB-UniRule"/>
</dbReference>
<dbReference type="SUPFAM" id="SSF52540">
    <property type="entry name" value="P-loop containing nucleoside triphosphate hydrolases"/>
    <property type="match status" value="1"/>
</dbReference>
<dbReference type="Pfam" id="PF21096">
    <property type="entry name" value="RecA_C"/>
    <property type="match status" value="1"/>
</dbReference>
<keyword evidence="10" id="KW-0963">Cytoplasm</keyword>
<dbReference type="AlphaFoldDB" id="A0A372KMH1"/>
<dbReference type="InterPro" id="IPR020584">
    <property type="entry name" value="DNA_recomb/repair_RecA_CS"/>
</dbReference>
<dbReference type="RefSeq" id="WP_116877802.1">
    <property type="nucleotide sequence ID" value="NZ_CP031733.1"/>
</dbReference>
<dbReference type="HAMAP" id="MF_00268">
    <property type="entry name" value="RecA"/>
    <property type="match status" value="1"/>
</dbReference>
<dbReference type="SUPFAM" id="SSF54752">
    <property type="entry name" value="RecA protein, C-terminal domain"/>
    <property type="match status" value="1"/>
</dbReference>
<evidence type="ECO:0000256" key="9">
    <source>
        <dbReference type="ARBA" id="ARBA00023236"/>
    </source>
</evidence>
<dbReference type="GO" id="GO:0005524">
    <property type="term" value="F:ATP binding"/>
    <property type="evidence" value="ECO:0007669"/>
    <property type="project" value="UniProtKB-UniRule"/>
</dbReference>
<protein>
    <recommendedName>
        <fullName evidence="2 10">Protein RecA</fullName>
    </recommendedName>
    <alternativeName>
        <fullName evidence="10 11">Recombinase A</fullName>
    </alternativeName>
</protein>
<evidence type="ECO:0000313" key="20">
    <source>
        <dbReference type="Proteomes" id="UP000262901"/>
    </source>
</evidence>
<evidence type="ECO:0000256" key="13">
    <source>
        <dbReference type="SAM" id="MobiDB-lite"/>
    </source>
</evidence>
<feature type="domain" description="RecA family profile 1" evidence="14">
    <location>
        <begin position="49"/>
        <end position="208"/>
    </location>
</feature>
<evidence type="ECO:0000256" key="7">
    <source>
        <dbReference type="ARBA" id="ARBA00023172"/>
    </source>
</evidence>
<keyword evidence="3 10" id="KW-0547">Nucleotide-binding</keyword>
<dbReference type="GO" id="GO:0009432">
    <property type="term" value="P:SOS response"/>
    <property type="evidence" value="ECO:0007669"/>
    <property type="project" value="UniProtKB-UniRule"/>
</dbReference>
<dbReference type="InterPro" id="IPR020587">
    <property type="entry name" value="RecA_monomer-monomer_interface"/>
</dbReference>
<dbReference type="InterPro" id="IPR027417">
    <property type="entry name" value="P-loop_NTPase"/>
</dbReference>
<evidence type="ECO:0000256" key="12">
    <source>
        <dbReference type="RuleBase" id="RU004527"/>
    </source>
</evidence>
<dbReference type="Proteomes" id="UP000264056">
    <property type="component" value="Unassembled WGS sequence"/>
</dbReference>
<comment type="subcellular location">
    <subcellularLocation>
        <location evidence="10">Cytoplasm</location>
    </subcellularLocation>
</comment>
<dbReference type="OrthoDB" id="9776733at2"/>
<dbReference type="Proteomes" id="UP000246115">
    <property type="component" value="Chromosome"/>
</dbReference>
<sequence length="384" mass="41441">MAKKAKKTEEITKKFGDERQKALNTALKNIEKDFGKGAVMRLGERAEQKVQVMSSGSLALDIALGVGGYPKGRIIEIYGPESSGKTTVALHAVAQAQKEGGIAAFIDAEHALDPAYAQALGVNIDELLLSQPDSGEQGLEIAGQLIDSGAVDLVVVDSVAALVPRAEIDGDIGDSHVGLQARMMSQAMRKLSASINKTKTIAIFINQLREKVGIMFGNPETTPGGRALKFYASVRLDVRGNTQIKGTGSSKDTNVGKETKIKVVKNKVAPPFKEAFVEIMYGEGISRTGELLKIASELDIIQKAGAWYSYKNEKIGQGSENAKKFLAEHPEIFDEVDRQVRVEYGLLEGDPNQENPAENEAESEKQAKDGDLVLDLDDAIEIEE</sequence>
<evidence type="ECO:0000256" key="4">
    <source>
        <dbReference type="ARBA" id="ARBA00022763"/>
    </source>
</evidence>
<evidence type="ECO:0000256" key="3">
    <source>
        <dbReference type="ARBA" id="ARBA00022741"/>
    </source>
</evidence>
<evidence type="ECO:0000256" key="11">
    <source>
        <dbReference type="RuleBase" id="RU000526"/>
    </source>
</evidence>
<evidence type="ECO:0000313" key="19">
    <source>
        <dbReference type="Proteomes" id="UP000246115"/>
    </source>
</evidence>
<organism evidence="18 20">
    <name type="scientific">Streptococcus chenjunshii</name>
    <dbReference type="NCBI Taxonomy" id="2173853"/>
    <lineage>
        <taxon>Bacteria</taxon>
        <taxon>Bacillati</taxon>
        <taxon>Bacillota</taxon>
        <taxon>Bacilli</taxon>
        <taxon>Lactobacillales</taxon>
        <taxon>Streptococcaceae</taxon>
        <taxon>Streptococcus</taxon>
    </lineage>
</organism>
<evidence type="ECO:0000256" key="8">
    <source>
        <dbReference type="ARBA" id="ARBA00023204"/>
    </source>
</evidence>
<evidence type="ECO:0000259" key="15">
    <source>
        <dbReference type="PROSITE" id="PS50163"/>
    </source>
</evidence>
<proteinExistence type="inferred from homology"/>
<evidence type="ECO:0000256" key="6">
    <source>
        <dbReference type="ARBA" id="ARBA00023125"/>
    </source>
</evidence>
<keyword evidence="9 10" id="KW-0742">SOS response</keyword>
<dbReference type="GO" id="GO:0003697">
    <property type="term" value="F:single-stranded DNA binding"/>
    <property type="evidence" value="ECO:0007669"/>
    <property type="project" value="UniProtKB-UniRule"/>
</dbReference>
<dbReference type="NCBIfam" id="TIGR02012">
    <property type="entry name" value="tigrfam_recA"/>
    <property type="match status" value="1"/>
</dbReference>
<accession>A0A372KMH1</accession>
<dbReference type="InterPro" id="IPR020588">
    <property type="entry name" value="RecA_ATP-bd"/>
</dbReference>
<dbReference type="PROSITE" id="PS00321">
    <property type="entry name" value="RECA_1"/>
    <property type="match status" value="1"/>
</dbReference>
<evidence type="ECO:0000256" key="2">
    <source>
        <dbReference type="ARBA" id="ARBA00015553"/>
    </source>
</evidence>
<name>A0A372KMH1_9STRE</name>
<keyword evidence="5 10" id="KW-0067">ATP-binding</keyword>
<feature type="region of interest" description="Disordered" evidence="13">
    <location>
        <begin position="346"/>
        <end position="371"/>
    </location>
</feature>
<dbReference type="Pfam" id="PF00154">
    <property type="entry name" value="RecA_N"/>
    <property type="match status" value="1"/>
</dbReference>
<comment type="similarity">
    <text evidence="1 10 12">Belongs to the RecA family.</text>
</comment>
<feature type="binding site" evidence="10">
    <location>
        <begin position="79"/>
        <end position="86"/>
    </location>
    <ligand>
        <name>ATP</name>
        <dbReference type="ChEBI" id="CHEBI:30616"/>
    </ligand>
</feature>
<evidence type="ECO:0000256" key="5">
    <source>
        <dbReference type="ARBA" id="ARBA00022840"/>
    </source>
</evidence>
<dbReference type="PANTHER" id="PTHR45900:SF1">
    <property type="entry name" value="MITOCHONDRIAL DNA REPAIR PROTEIN RECA HOMOLOG-RELATED"/>
    <property type="match status" value="1"/>
</dbReference>
<evidence type="ECO:0000256" key="1">
    <source>
        <dbReference type="ARBA" id="ARBA00009391"/>
    </source>
</evidence>
<evidence type="ECO:0000313" key="16">
    <source>
        <dbReference type="EMBL" id="AXQ79604.1"/>
    </source>
</evidence>
<dbReference type="EMBL" id="QVQY01000005">
    <property type="protein sequence ID" value="RFU51519.1"/>
    <property type="molecule type" value="Genomic_DNA"/>
</dbReference>
<feature type="compositionally biased region" description="Basic and acidic residues" evidence="13">
    <location>
        <begin position="362"/>
        <end position="371"/>
    </location>
</feature>
<dbReference type="GO" id="GO:0140664">
    <property type="term" value="F:ATP-dependent DNA damage sensor activity"/>
    <property type="evidence" value="ECO:0007669"/>
    <property type="project" value="InterPro"/>
</dbReference>
<accession>A0A346NF09</accession>
<evidence type="ECO:0000256" key="10">
    <source>
        <dbReference type="HAMAP-Rule" id="MF_00268"/>
    </source>
</evidence>
<keyword evidence="4 10" id="KW-0227">DNA damage</keyword>
<dbReference type="KEGG" id="schj:DDV21_011300"/>
<reference evidence="17 21" key="1">
    <citation type="submission" date="2018-08" db="EMBL/GenBank/DDBJ databases">
        <title>Draft genome of Streptococcus sp .nov. Z2.</title>
        <authorList>
            <person name="Tian Z."/>
        </authorList>
    </citation>
    <scope>NUCLEOTIDE SEQUENCE [LARGE SCALE GENOMIC DNA]</scope>
    <source>
        <strain evidence="17 21">Z2</strain>
    </source>
</reference>
<reference evidence="18 20" key="2">
    <citation type="submission" date="2018-08" db="EMBL/GenBank/DDBJ databases">
        <title>Draft genome of Streptococcus sp. nov. Z1.</title>
        <authorList>
            <person name="Tian Z."/>
        </authorList>
    </citation>
    <scope>NUCLEOTIDE SEQUENCE [LARGE SCALE GENOMIC DNA]</scope>
    <source>
        <strain evidence="18">Z1</strain>
        <strain evidence="20">Z1(2018)</strain>
    </source>
</reference>
<dbReference type="Gene3D" id="3.40.50.300">
    <property type="entry name" value="P-loop containing nucleotide triphosphate hydrolases"/>
    <property type="match status" value="1"/>
</dbReference>
<dbReference type="InterPro" id="IPR049261">
    <property type="entry name" value="RecA-like_C"/>
</dbReference>
<dbReference type="EMBL" id="QVQZ01000006">
    <property type="protein sequence ID" value="RFU53500.1"/>
    <property type="molecule type" value="Genomic_DNA"/>
</dbReference>
<dbReference type="PROSITE" id="PS50163">
    <property type="entry name" value="RECA_3"/>
    <property type="match status" value="1"/>
</dbReference>
<dbReference type="FunFam" id="3.40.50.300:FF:000087">
    <property type="entry name" value="Recombinase RecA"/>
    <property type="match status" value="1"/>
</dbReference>
<dbReference type="PROSITE" id="PS50162">
    <property type="entry name" value="RECA_2"/>
    <property type="match status" value="1"/>
</dbReference>
<dbReference type="GO" id="GO:0005829">
    <property type="term" value="C:cytosol"/>
    <property type="evidence" value="ECO:0007669"/>
    <property type="project" value="TreeGrafter"/>
</dbReference>
<dbReference type="SMART" id="SM00382">
    <property type="entry name" value="AAA"/>
    <property type="match status" value="1"/>
</dbReference>
<dbReference type="InterPro" id="IPR023400">
    <property type="entry name" value="RecA_C_sf"/>
</dbReference>
<dbReference type="InterPro" id="IPR049428">
    <property type="entry name" value="RecA-like_N"/>
</dbReference>
<dbReference type="Proteomes" id="UP000262901">
    <property type="component" value="Unassembled WGS sequence"/>
</dbReference>
<reference evidence="16" key="4">
    <citation type="journal article" date="2019" name="Int. J. Syst. Evol. Microbiol.">
        <title>Streptococcus chenjunshii sp. nov. isolated from feces of Tibetan antelopes.</title>
        <authorList>
            <person name="Tian Z."/>
            <person name="Lu S."/>
            <person name="Jin D."/>
            <person name="Yang J."/>
            <person name="Pu J."/>
            <person name="Lai X.H."/>
            <person name="Bai X.N."/>
            <person name="Wu X.M."/>
            <person name="Li J."/>
            <person name="Wang S."/>
            <person name="Xu J."/>
        </authorList>
    </citation>
    <scope>NUCLEOTIDE SEQUENCE</scope>
    <source>
        <strain evidence="16">Z15</strain>
    </source>
</reference>
<dbReference type="PRINTS" id="PR00142">
    <property type="entry name" value="RECA"/>
</dbReference>
<dbReference type="GO" id="GO:0006281">
    <property type="term" value="P:DNA repair"/>
    <property type="evidence" value="ECO:0007669"/>
    <property type="project" value="UniProtKB-UniRule"/>
</dbReference>
<dbReference type="GO" id="GO:0003684">
    <property type="term" value="F:damaged DNA binding"/>
    <property type="evidence" value="ECO:0007669"/>
    <property type="project" value="UniProtKB-UniRule"/>
</dbReference>
<evidence type="ECO:0000313" key="17">
    <source>
        <dbReference type="EMBL" id="RFU51519.1"/>
    </source>
</evidence>
<evidence type="ECO:0000313" key="21">
    <source>
        <dbReference type="Proteomes" id="UP000264056"/>
    </source>
</evidence>